<dbReference type="EMBL" id="BOOO01000027">
    <property type="protein sequence ID" value="GII31576.1"/>
    <property type="molecule type" value="Genomic_DNA"/>
</dbReference>
<accession>A0A8J3TSZ0</accession>
<name>A0A8J3TSZ0_9ACTN</name>
<reference evidence="1 2" key="1">
    <citation type="submission" date="2021-01" db="EMBL/GenBank/DDBJ databases">
        <title>Whole genome shotgun sequence of Planotetraspora mira NBRC 15435.</title>
        <authorList>
            <person name="Komaki H."/>
            <person name="Tamura T."/>
        </authorList>
    </citation>
    <scope>NUCLEOTIDE SEQUENCE [LARGE SCALE GENOMIC DNA]</scope>
    <source>
        <strain evidence="1 2">NBRC 15435</strain>
    </source>
</reference>
<keyword evidence="2" id="KW-1185">Reference proteome</keyword>
<organism evidence="1 2">
    <name type="scientific">Planotetraspora mira</name>
    <dbReference type="NCBI Taxonomy" id="58121"/>
    <lineage>
        <taxon>Bacteria</taxon>
        <taxon>Bacillati</taxon>
        <taxon>Actinomycetota</taxon>
        <taxon>Actinomycetes</taxon>
        <taxon>Streptosporangiales</taxon>
        <taxon>Streptosporangiaceae</taxon>
        <taxon>Planotetraspora</taxon>
    </lineage>
</organism>
<evidence type="ECO:0000313" key="1">
    <source>
        <dbReference type="EMBL" id="GII31576.1"/>
    </source>
</evidence>
<gene>
    <name evidence="1" type="ORF">Pmi06nite_50180</name>
</gene>
<evidence type="ECO:0000313" key="2">
    <source>
        <dbReference type="Proteomes" id="UP000650628"/>
    </source>
</evidence>
<protein>
    <submittedName>
        <fullName evidence="1">Uncharacterized protein</fullName>
    </submittedName>
</protein>
<dbReference type="Proteomes" id="UP000650628">
    <property type="component" value="Unassembled WGS sequence"/>
</dbReference>
<dbReference type="AlphaFoldDB" id="A0A8J3TSZ0"/>
<sequence length="88" mass="9818">MAMPGPRLHTVGVTDHLKRIKLDIPDGLEYAPVHDMHGHVVTVFESTEIDGHRSLKIGSRTLQLRKVGVDKEAEIEVFRAQSISEASY</sequence>
<proteinExistence type="predicted"/>
<comment type="caution">
    <text evidence="1">The sequence shown here is derived from an EMBL/GenBank/DDBJ whole genome shotgun (WGS) entry which is preliminary data.</text>
</comment>